<organism evidence="1 2">
    <name type="scientific">Sphaerisporangium rufum</name>
    <dbReference type="NCBI Taxonomy" id="1381558"/>
    <lineage>
        <taxon>Bacteria</taxon>
        <taxon>Bacillati</taxon>
        <taxon>Actinomycetota</taxon>
        <taxon>Actinomycetes</taxon>
        <taxon>Streptosporangiales</taxon>
        <taxon>Streptosporangiaceae</taxon>
        <taxon>Sphaerisporangium</taxon>
    </lineage>
</organism>
<comment type="caution">
    <text evidence="1">The sequence shown here is derived from an EMBL/GenBank/DDBJ whole genome shotgun (WGS) entry which is preliminary data.</text>
</comment>
<evidence type="ECO:0000313" key="2">
    <source>
        <dbReference type="Proteomes" id="UP000655287"/>
    </source>
</evidence>
<keyword evidence="2" id="KW-1185">Reference proteome</keyword>
<name>A0A919QZ86_9ACTN</name>
<gene>
    <name evidence="1" type="ORF">Sru01_18810</name>
</gene>
<protein>
    <submittedName>
        <fullName evidence="1">Uncharacterized protein</fullName>
    </submittedName>
</protein>
<dbReference type="AlphaFoldDB" id="A0A919QZ86"/>
<dbReference type="EMBL" id="BOOU01000030">
    <property type="protein sequence ID" value="GII76899.1"/>
    <property type="molecule type" value="Genomic_DNA"/>
</dbReference>
<dbReference type="Proteomes" id="UP000655287">
    <property type="component" value="Unassembled WGS sequence"/>
</dbReference>
<proteinExistence type="predicted"/>
<sequence>MPALHVEAAHFTGHRPAATVRQVAADLQAHLARRNIPSYVYFLDDGHAAVALWQGLLARVDGRVIWWTSPRRSVRGRALRTFAVAPATAACRLAEHYSALRAHPLPGPGAGTPG</sequence>
<reference evidence="1" key="1">
    <citation type="submission" date="2021-01" db="EMBL/GenBank/DDBJ databases">
        <title>Whole genome shotgun sequence of Sphaerisporangium rufum NBRC 109079.</title>
        <authorList>
            <person name="Komaki H."/>
            <person name="Tamura T."/>
        </authorList>
    </citation>
    <scope>NUCLEOTIDE SEQUENCE</scope>
    <source>
        <strain evidence="1">NBRC 109079</strain>
    </source>
</reference>
<dbReference type="RefSeq" id="WP_203983531.1">
    <property type="nucleotide sequence ID" value="NZ_BOOU01000030.1"/>
</dbReference>
<accession>A0A919QZ86</accession>
<evidence type="ECO:0000313" key="1">
    <source>
        <dbReference type="EMBL" id="GII76899.1"/>
    </source>
</evidence>